<dbReference type="GO" id="GO:0006412">
    <property type="term" value="P:translation"/>
    <property type="evidence" value="ECO:0007669"/>
    <property type="project" value="UniProtKB-UniRule"/>
</dbReference>
<dbReference type="Pfam" id="PF01632">
    <property type="entry name" value="Ribosomal_L35p"/>
    <property type="match status" value="1"/>
</dbReference>
<keyword evidence="3 5" id="KW-0687">Ribonucleoprotein</keyword>
<dbReference type="GO" id="GO:0022625">
    <property type="term" value="C:cytosolic large ribosomal subunit"/>
    <property type="evidence" value="ECO:0007669"/>
    <property type="project" value="TreeGrafter"/>
</dbReference>
<dbReference type="FunFam" id="4.10.410.60:FF:000001">
    <property type="entry name" value="50S ribosomal protein L35"/>
    <property type="match status" value="1"/>
</dbReference>
<dbReference type="InterPro" id="IPR018265">
    <property type="entry name" value="Ribosomal_bL35_CS"/>
</dbReference>
<dbReference type="InterPro" id="IPR037229">
    <property type="entry name" value="Ribosomal_bL35_sf"/>
</dbReference>
<reference evidence="8 9" key="1">
    <citation type="submission" date="2019-06" db="EMBL/GenBank/DDBJ databases">
        <title>Draft genome of Aliikangiella marina GYP-15.</title>
        <authorList>
            <person name="Wang G."/>
        </authorList>
    </citation>
    <scope>NUCLEOTIDE SEQUENCE [LARGE SCALE GENOMIC DNA]</scope>
    <source>
        <strain evidence="8 9">GYP-15</strain>
    </source>
</reference>
<proteinExistence type="inferred from homology"/>
<protein>
    <recommendedName>
        <fullName evidence="4 5">Large ribosomal subunit protein bL35</fullName>
    </recommendedName>
</protein>
<sequence>MPKIKSDSGASKRFKKTGKGGYKHAQSHRRHILTKKSSKRKRHLRNMEMVAPADVAQLDRMIPYA</sequence>
<dbReference type="InterPro" id="IPR021137">
    <property type="entry name" value="Ribosomal_bL35-like"/>
</dbReference>
<dbReference type="Proteomes" id="UP000317839">
    <property type="component" value="Unassembled WGS sequence"/>
</dbReference>
<dbReference type="NCBIfam" id="TIGR00001">
    <property type="entry name" value="rpmI_bact"/>
    <property type="match status" value="1"/>
</dbReference>
<feature type="region of interest" description="Disordered" evidence="7">
    <location>
        <begin position="1"/>
        <end position="42"/>
    </location>
</feature>
<dbReference type="PRINTS" id="PR00064">
    <property type="entry name" value="RIBOSOMALL35"/>
</dbReference>
<comment type="caution">
    <text evidence="8">The sequence shown here is derived from an EMBL/GenBank/DDBJ whole genome shotgun (WGS) entry which is preliminary data.</text>
</comment>
<evidence type="ECO:0000256" key="6">
    <source>
        <dbReference type="RuleBase" id="RU000568"/>
    </source>
</evidence>
<organism evidence="8 9">
    <name type="scientific">Aliikangiella marina</name>
    <dbReference type="NCBI Taxonomy" id="1712262"/>
    <lineage>
        <taxon>Bacteria</taxon>
        <taxon>Pseudomonadati</taxon>
        <taxon>Pseudomonadota</taxon>
        <taxon>Gammaproteobacteria</taxon>
        <taxon>Oceanospirillales</taxon>
        <taxon>Pleioneaceae</taxon>
        <taxon>Aliikangiella</taxon>
    </lineage>
</organism>
<dbReference type="PROSITE" id="PS00936">
    <property type="entry name" value="RIBOSOMAL_L35"/>
    <property type="match status" value="1"/>
</dbReference>
<keyword evidence="2 5" id="KW-0689">Ribosomal protein</keyword>
<feature type="compositionally biased region" description="Basic residues" evidence="7">
    <location>
        <begin position="12"/>
        <end position="42"/>
    </location>
</feature>
<gene>
    <name evidence="5 8" type="primary">rpmI</name>
    <name evidence="8" type="ORF">FLL45_03590</name>
</gene>
<dbReference type="Gene3D" id="4.10.410.60">
    <property type="match status" value="1"/>
</dbReference>
<name>A0A545TIL1_9GAMM</name>
<dbReference type="PANTHER" id="PTHR33343:SF1">
    <property type="entry name" value="LARGE RIBOSOMAL SUBUNIT PROTEIN BL35M"/>
    <property type="match status" value="1"/>
</dbReference>
<accession>A0A545TIL1</accession>
<comment type="similarity">
    <text evidence="1 5 6">Belongs to the bacterial ribosomal protein bL35 family.</text>
</comment>
<evidence type="ECO:0000256" key="3">
    <source>
        <dbReference type="ARBA" id="ARBA00023274"/>
    </source>
</evidence>
<dbReference type="SUPFAM" id="SSF143034">
    <property type="entry name" value="L35p-like"/>
    <property type="match status" value="1"/>
</dbReference>
<evidence type="ECO:0000313" key="9">
    <source>
        <dbReference type="Proteomes" id="UP000317839"/>
    </source>
</evidence>
<evidence type="ECO:0000256" key="7">
    <source>
        <dbReference type="SAM" id="MobiDB-lite"/>
    </source>
</evidence>
<dbReference type="HAMAP" id="MF_00514">
    <property type="entry name" value="Ribosomal_bL35"/>
    <property type="match status" value="1"/>
</dbReference>
<dbReference type="AlphaFoldDB" id="A0A545TIL1"/>
<dbReference type="GO" id="GO:0003735">
    <property type="term" value="F:structural constituent of ribosome"/>
    <property type="evidence" value="ECO:0007669"/>
    <property type="project" value="InterPro"/>
</dbReference>
<dbReference type="EMBL" id="VIKR01000001">
    <property type="protein sequence ID" value="TQV77048.1"/>
    <property type="molecule type" value="Genomic_DNA"/>
</dbReference>
<keyword evidence="9" id="KW-1185">Reference proteome</keyword>
<dbReference type="PANTHER" id="PTHR33343">
    <property type="entry name" value="54S RIBOSOMAL PROTEIN BL35M"/>
    <property type="match status" value="1"/>
</dbReference>
<evidence type="ECO:0000256" key="5">
    <source>
        <dbReference type="HAMAP-Rule" id="MF_00514"/>
    </source>
</evidence>
<dbReference type="RefSeq" id="WP_142888408.1">
    <property type="nucleotide sequence ID" value="NZ_VIKR01000001.1"/>
</dbReference>
<evidence type="ECO:0000256" key="4">
    <source>
        <dbReference type="ARBA" id="ARBA00071664"/>
    </source>
</evidence>
<evidence type="ECO:0000256" key="2">
    <source>
        <dbReference type="ARBA" id="ARBA00022980"/>
    </source>
</evidence>
<evidence type="ECO:0000313" key="8">
    <source>
        <dbReference type="EMBL" id="TQV77048.1"/>
    </source>
</evidence>
<dbReference type="InterPro" id="IPR001706">
    <property type="entry name" value="Ribosomal_bL35"/>
</dbReference>
<dbReference type="OrthoDB" id="47476at2"/>
<evidence type="ECO:0000256" key="1">
    <source>
        <dbReference type="ARBA" id="ARBA00006598"/>
    </source>
</evidence>